<evidence type="ECO:0000256" key="7">
    <source>
        <dbReference type="ARBA" id="ARBA00022777"/>
    </source>
</evidence>
<evidence type="ECO:0000256" key="6">
    <source>
        <dbReference type="ARBA" id="ARBA00022741"/>
    </source>
</evidence>
<keyword evidence="7 15" id="KW-0418">Kinase</keyword>
<evidence type="ECO:0000313" key="16">
    <source>
        <dbReference type="Proteomes" id="UP001649230"/>
    </source>
</evidence>
<sequence length="534" mass="60376">MQKWYDSLSFHFRIQAAFVILIILAVSLAGGGAYWIASDIVESNAARSGQETMNTSKQVLDERMRHIVVSVMTLMFSDAFKGTIRDVSLGDSSQYPAHLSAMQPLFAQIKLNEPMAESVLISTPIGDFYDTAQVRSTSVKFNESDPYRRVQASKNNVWIAGHEDPFFSSHKRVVSLVIAPTLDVSDVYIIVNVLESSLRDVLRANLNQTNADMVLVTHEGSEVLESVPDLWKEVELNPRLASQIANGHIDPAMMKNQYIFNYAGLEVNKDWALVSIQKRSELLRQLNRIKWLTISVAAGCICVALLVSRMLMRFLLKPLQSLRIVMKRVENNDLTVRYESRSSDEFSRLGDRFNRMLDEISNLIEKNKQVEADRSKAEVKALQAQISPHFLYNTLNTIYWRNQMGQNGDVGDMVLALSRMFQLGLNGGNEMTTLEKELEHLEQYLHLQMKCYEELFAYEILVEEDSLLQIPVLKLMLQPLVENSILHGFKNKRSGGMIRVQVCAIKPHVVITVQDNGKGYVNGQVGERLETGTG</sequence>
<keyword evidence="8" id="KW-0067">ATP-binding</keyword>
<keyword evidence="3" id="KW-0597">Phosphoprotein</keyword>
<evidence type="ECO:0000256" key="12">
    <source>
        <dbReference type="SAM" id="Coils"/>
    </source>
</evidence>
<keyword evidence="16" id="KW-1185">Reference proteome</keyword>
<evidence type="ECO:0000256" key="5">
    <source>
        <dbReference type="ARBA" id="ARBA00022692"/>
    </source>
</evidence>
<keyword evidence="10" id="KW-0902">Two-component regulatory system</keyword>
<feature type="domain" description="HAMP" evidence="14">
    <location>
        <begin position="313"/>
        <end position="365"/>
    </location>
</feature>
<evidence type="ECO:0000256" key="4">
    <source>
        <dbReference type="ARBA" id="ARBA00022679"/>
    </source>
</evidence>
<evidence type="ECO:0000256" key="3">
    <source>
        <dbReference type="ARBA" id="ARBA00022553"/>
    </source>
</evidence>
<keyword evidence="5 13" id="KW-0812">Transmembrane</keyword>
<dbReference type="InterPro" id="IPR003660">
    <property type="entry name" value="HAMP_dom"/>
</dbReference>
<evidence type="ECO:0000256" key="11">
    <source>
        <dbReference type="ARBA" id="ARBA00023136"/>
    </source>
</evidence>
<dbReference type="SUPFAM" id="SSF158472">
    <property type="entry name" value="HAMP domain-like"/>
    <property type="match status" value="1"/>
</dbReference>
<evidence type="ECO:0000256" key="10">
    <source>
        <dbReference type="ARBA" id="ARBA00023012"/>
    </source>
</evidence>
<evidence type="ECO:0000313" key="15">
    <source>
        <dbReference type="EMBL" id="UJF31689.1"/>
    </source>
</evidence>
<evidence type="ECO:0000256" key="2">
    <source>
        <dbReference type="ARBA" id="ARBA00022475"/>
    </source>
</evidence>
<dbReference type="PROSITE" id="PS50885">
    <property type="entry name" value="HAMP"/>
    <property type="match status" value="1"/>
</dbReference>
<dbReference type="RefSeq" id="WP_235118034.1">
    <property type="nucleotide sequence ID" value="NZ_CP090978.1"/>
</dbReference>
<keyword evidence="9 13" id="KW-1133">Transmembrane helix</keyword>
<dbReference type="InterPro" id="IPR010559">
    <property type="entry name" value="Sig_transdc_His_kin_internal"/>
</dbReference>
<dbReference type="Gene3D" id="3.30.565.10">
    <property type="entry name" value="Histidine kinase-like ATPase, C-terminal domain"/>
    <property type="match status" value="1"/>
</dbReference>
<keyword evidence="11 13" id="KW-0472">Membrane</keyword>
<dbReference type="InterPro" id="IPR050640">
    <property type="entry name" value="Bact_2-comp_sensor_kinase"/>
</dbReference>
<comment type="subcellular location">
    <subcellularLocation>
        <location evidence="1">Cell membrane</location>
        <topology evidence="1">Multi-pass membrane protein</topology>
    </subcellularLocation>
</comment>
<dbReference type="InterPro" id="IPR036890">
    <property type="entry name" value="HATPase_C_sf"/>
</dbReference>
<feature type="transmembrane region" description="Helical" evidence="13">
    <location>
        <begin position="291"/>
        <end position="316"/>
    </location>
</feature>
<proteinExistence type="predicted"/>
<dbReference type="EMBL" id="CP090978">
    <property type="protein sequence ID" value="UJF31689.1"/>
    <property type="molecule type" value="Genomic_DNA"/>
</dbReference>
<gene>
    <name evidence="15" type="ORF">L0M14_18110</name>
</gene>
<keyword evidence="6" id="KW-0547">Nucleotide-binding</keyword>
<evidence type="ECO:0000256" key="13">
    <source>
        <dbReference type="SAM" id="Phobius"/>
    </source>
</evidence>
<keyword evidence="2" id="KW-1003">Cell membrane</keyword>
<feature type="transmembrane region" description="Helical" evidence="13">
    <location>
        <begin position="12"/>
        <end position="37"/>
    </location>
</feature>
<dbReference type="PANTHER" id="PTHR34220">
    <property type="entry name" value="SENSOR HISTIDINE KINASE YPDA"/>
    <property type="match status" value="1"/>
</dbReference>
<dbReference type="Gene3D" id="6.10.340.10">
    <property type="match status" value="1"/>
</dbReference>
<name>A0ABY3SEM4_9BACL</name>
<evidence type="ECO:0000256" key="9">
    <source>
        <dbReference type="ARBA" id="ARBA00022989"/>
    </source>
</evidence>
<feature type="coiled-coil region" evidence="12">
    <location>
        <begin position="353"/>
        <end position="385"/>
    </location>
</feature>
<dbReference type="PANTHER" id="PTHR34220:SF11">
    <property type="entry name" value="SENSOR PROTEIN KINASE HPTS"/>
    <property type="match status" value="1"/>
</dbReference>
<reference evidence="15 16" key="1">
    <citation type="journal article" date="2024" name="Int. J. Syst. Evol. Microbiol.">
        <title>Paenibacillus hexagrammi sp. nov., a novel bacterium isolated from the gut content of Hexagrammos agrammus.</title>
        <authorList>
            <person name="Jung H.K."/>
            <person name="Kim D.G."/>
            <person name="Zin H."/>
            <person name="Park J."/>
            <person name="Jung H."/>
            <person name="Kim Y.O."/>
            <person name="Kong H.J."/>
            <person name="Kim J.W."/>
            <person name="Kim Y.S."/>
        </authorList>
    </citation>
    <scope>NUCLEOTIDE SEQUENCE [LARGE SCALE GENOMIC DNA]</scope>
    <source>
        <strain evidence="15 16">YPD9-1</strain>
    </source>
</reference>
<accession>A0ABY3SEM4</accession>
<protein>
    <submittedName>
        <fullName evidence="15">Histidine kinase</fullName>
    </submittedName>
</protein>
<dbReference type="SUPFAM" id="SSF55874">
    <property type="entry name" value="ATPase domain of HSP90 chaperone/DNA topoisomerase II/histidine kinase"/>
    <property type="match status" value="1"/>
</dbReference>
<dbReference type="Pfam" id="PF00672">
    <property type="entry name" value="HAMP"/>
    <property type="match status" value="1"/>
</dbReference>
<dbReference type="SMART" id="SM00304">
    <property type="entry name" value="HAMP"/>
    <property type="match status" value="1"/>
</dbReference>
<keyword evidence="4" id="KW-0808">Transferase</keyword>
<dbReference type="Proteomes" id="UP001649230">
    <property type="component" value="Chromosome"/>
</dbReference>
<organism evidence="15 16">
    <name type="scientific">Paenibacillus hexagrammi</name>
    <dbReference type="NCBI Taxonomy" id="2908839"/>
    <lineage>
        <taxon>Bacteria</taxon>
        <taxon>Bacillati</taxon>
        <taxon>Bacillota</taxon>
        <taxon>Bacilli</taxon>
        <taxon>Bacillales</taxon>
        <taxon>Paenibacillaceae</taxon>
        <taxon>Paenibacillus</taxon>
    </lineage>
</organism>
<evidence type="ECO:0000256" key="8">
    <source>
        <dbReference type="ARBA" id="ARBA00022840"/>
    </source>
</evidence>
<evidence type="ECO:0000256" key="1">
    <source>
        <dbReference type="ARBA" id="ARBA00004651"/>
    </source>
</evidence>
<dbReference type="Pfam" id="PF06580">
    <property type="entry name" value="His_kinase"/>
    <property type="match status" value="1"/>
</dbReference>
<evidence type="ECO:0000259" key="14">
    <source>
        <dbReference type="PROSITE" id="PS50885"/>
    </source>
</evidence>
<keyword evidence="12" id="KW-0175">Coiled coil</keyword>
<dbReference type="CDD" id="cd06225">
    <property type="entry name" value="HAMP"/>
    <property type="match status" value="1"/>
</dbReference>
<dbReference type="GO" id="GO:0016301">
    <property type="term" value="F:kinase activity"/>
    <property type="evidence" value="ECO:0007669"/>
    <property type="project" value="UniProtKB-KW"/>
</dbReference>